<keyword evidence="4" id="KW-0862">Zinc</keyword>
<evidence type="ECO:0000256" key="4">
    <source>
        <dbReference type="ARBA" id="ARBA00022833"/>
    </source>
</evidence>
<organism evidence="10 11">
    <name type="scientific">Cylindrobasidium torrendii FP15055 ss-10</name>
    <dbReference type="NCBI Taxonomy" id="1314674"/>
    <lineage>
        <taxon>Eukaryota</taxon>
        <taxon>Fungi</taxon>
        <taxon>Dikarya</taxon>
        <taxon>Basidiomycota</taxon>
        <taxon>Agaricomycotina</taxon>
        <taxon>Agaricomycetes</taxon>
        <taxon>Agaricomycetidae</taxon>
        <taxon>Agaricales</taxon>
        <taxon>Marasmiineae</taxon>
        <taxon>Physalacriaceae</taxon>
        <taxon>Cylindrobasidium</taxon>
    </lineage>
</organism>
<dbReference type="Pfam" id="PF04909">
    <property type="entry name" value="Amidohydro_2"/>
    <property type="match status" value="1"/>
</dbReference>
<dbReference type="InterPro" id="IPR032465">
    <property type="entry name" value="ACMSD"/>
</dbReference>
<evidence type="ECO:0000313" key="10">
    <source>
        <dbReference type="EMBL" id="KIY66781.1"/>
    </source>
</evidence>
<dbReference type="GO" id="GO:0019748">
    <property type="term" value="P:secondary metabolic process"/>
    <property type="evidence" value="ECO:0007669"/>
    <property type="project" value="TreeGrafter"/>
</dbReference>
<dbReference type="InterPro" id="IPR006680">
    <property type="entry name" value="Amidohydro-rel"/>
</dbReference>
<dbReference type="PANTHER" id="PTHR21240:SF29">
    <property type="entry name" value="AMIDOHYDROLASE-RELATED DOMAIN-CONTAINING PROTEIN"/>
    <property type="match status" value="1"/>
</dbReference>
<evidence type="ECO:0000313" key="11">
    <source>
        <dbReference type="Proteomes" id="UP000054007"/>
    </source>
</evidence>
<evidence type="ECO:0000259" key="9">
    <source>
        <dbReference type="Pfam" id="PF04909"/>
    </source>
</evidence>
<dbReference type="SUPFAM" id="SSF51556">
    <property type="entry name" value="Metallo-dependent hydrolases"/>
    <property type="match status" value="1"/>
</dbReference>
<protein>
    <recommendedName>
        <fullName evidence="7">6-methylsalicylate decarboxylase</fullName>
        <ecNumber evidence="7">4.1.1.52</ecNumber>
    </recommendedName>
</protein>
<dbReference type="InterPro" id="IPR032466">
    <property type="entry name" value="Metal_Hydrolase"/>
</dbReference>
<evidence type="ECO:0000256" key="7">
    <source>
        <dbReference type="ARBA" id="ARBA00038889"/>
    </source>
</evidence>
<dbReference type="Proteomes" id="UP000054007">
    <property type="component" value="Unassembled WGS sequence"/>
</dbReference>
<evidence type="ECO:0000256" key="3">
    <source>
        <dbReference type="ARBA" id="ARBA00022793"/>
    </source>
</evidence>
<keyword evidence="11" id="KW-1185">Reference proteome</keyword>
<dbReference type="AlphaFoldDB" id="A0A0D7BBA0"/>
<dbReference type="PANTHER" id="PTHR21240">
    <property type="entry name" value="2-AMINO-3-CARBOXYLMUCONATE-6-SEMIALDEHYDE DECARBOXYLASE"/>
    <property type="match status" value="1"/>
</dbReference>
<evidence type="ECO:0000256" key="5">
    <source>
        <dbReference type="ARBA" id="ARBA00023239"/>
    </source>
</evidence>
<dbReference type="OrthoDB" id="2832284at2759"/>
<comment type="similarity">
    <text evidence="1">Belongs to the metallo-dependent hydrolases superfamily. ACMSD family.</text>
</comment>
<evidence type="ECO:0000256" key="2">
    <source>
        <dbReference type="ARBA" id="ARBA00022723"/>
    </source>
</evidence>
<evidence type="ECO:0000256" key="8">
    <source>
        <dbReference type="RuleBase" id="RU366045"/>
    </source>
</evidence>
<feature type="domain" description="Amidohydrolase-related" evidence="9">
    <location>
        <begin position="27"/>
        <end position="350"/>
    </location>
</feature>
<evidence type="ECO:0000256" key="1">
    <source>
        <dbReference type="ARBA" id="ARBA00005871"/>
    </source>
</evidence>
<keyword evidence="2" id="KW-0479">Metal-binding</keyword>
<comment type="catalytic activity">
    <reaction evidence="6">
        <text>6-methylsalicylate + H(+) = 3-methylphenol + CO2</text>
        <dbReference type="Rhea" id="RHEA:23112"/>
        <dbReference type="ChEBI" id="CHEBI:15378"/>
        <dbReference type="ChEBI" id="CHEBI:16526"/>
        <dbReference type="ChEBI" id="CHEBI:17231"/>
        <dbReference type="ChEBI" id="CHEBI:36658"/>
        <dbReference type="EC" id="4.1.1.52"/>
    </reaction>
    <physiologicalReaction direction="left-to-right" evidence="6">
        <dbReference type="Rhea" id="RHEA:23113"/>
    </physiologicalReaction>
</comment>
<dbReference type="EC" id="4.1.1.52" evidence="7"/>
<dbReference type="GO" id="GO:0047596">
    <property type="term" value="F:6-methylsalicylate decarboxylase activity"/>
    <property type="evidence" value="ECO:0007669"/>
    <property type="project" value="UniProtKB-EC"/>
</dbReference>
<dbReference type="GO" id="GO:0046872">
    <property type="term" value="F:metal ion binding"/>
    <property type="evidence" value="ECO:0007669"/>
    <property type="project" value="UniProtKB-KW"/>
</dbReference>
<keyword evidence="3 8" id="KW-0210">Decarboxylase</keyword>
<evidence type="ECO:0000256" key="6">
    <source>
        <dbReference type="ARBA" id="ARBA00036832"/>
    </source>
</evidence>
<dbReference type="STRING" id="1314674.A0A0D7BBA0"/>
<dbReference type="EMBL" id="KN880544">
    <property type="protein sequence ID" value="KIY66781.1"/>
    <property type="molecule type" value="Genomic_DNA"/>
</dbReference>
<accession>A0A0D7BBA0</accession>
<dbReference type="Gene3D" id="3.20.20.140">
    <property type="entry name" value="Metal-dependent hydrolases"/>
    <property type="match status" value="1"/>
</dbReference>
<gene>
    <name evidence="10" type="ORF">CYLTODRAFT_398229</name>
</gene>
<dbReference type="GO" id="GO:0005829">
    <property type="term" value="C:cytosol"/>
    <property type="evidence" value="ECO:0007669"/>
    <property type="project" value="TreeGrafter"/>
</dbReference>
<name>A0A0D7BBA0_9AGAR</name>
<dbReference type="GO" id="GO:0016787">
    <property type="term" value="F:hydrolase activity"/>
    <property type="evidence" value="ECO:0007669"/>
    <property type="project" value="InterPro"/>
</dbReference>
<sequence length="351" mass="37545">MTATDELVAATSALSLDADGTSTKRLDVHMHICPPALHAAMTACGMGMPPVGTLKAAKDAMRSLGTQRGILSCSVPGPAAVAGVEEGRLLARQCNEEILGVVEEGKTEEVDLGYWAGTPNWVDVKGAIREIEWALDKPQRDRGVVGIVVVATYAGKLLGDPFFTPIWETLDRLEAVVFIHPTFAAEPSTPIAGTLPPFIAEFPLQTTRTAYDLVLTGTLSRFKNVRVLLPHAGGAVPVLADKILASLGAAGEGVGSALEDQTFGREEILDALRRFYYDTALSTGTVAMHGLAHFAQHDRVVYGSDCTFCTPTGVPQAMAQQLEDWLDSEDGRKSGLTRQAVMYENAQRLLL</sequence>
<reference evidence="10 11" key="1">
    <citation type="journal article" date="2015" name="Fungal Genet. Biol.">
        <title>Evolution of novel wood decay mechanisms in Agaricales revealed by the genome sequences of Fistulina hepatica and Cylindrobasidium torrendii.</title>
        <authorList>
            <person name="Floudas D."/>
            <person name="Held B.W."/>
            <person name="Riley R."/>
            <person name="Nagy L.G."/>
            <person name="Koehler G."/>
            <person name="Ransdell A.S."/>
            <person name="Younus H."/>
            <person name="Chow J."/>
            <person name="Chiniquy J."/>
            <person name="Lipzen A."/>
            <person name="Tritt A."/>
            <person name="Sun H."/>
            <person name="Haridas S."/>
            <person name="LaButti K."/>
            <person name="Ohm R.A."/>
            <person name="Kues U."/>
            <person name="Blanchette R.A."/>
            <person name="Grigoriev I.V."/>
            <person name="Minto R.E."/>
            <person name="Hibbett D.S."/>
        </authorList>
    </citation>
    <scope>NUCLEOTIDE SEQUENCE [LARGE SCALE GENOMIC DNA]</scope>
    <source>
        <strain evidence="10 11">FP15055 ss-10</strain>
    </source>
</reference>
<proteinExistence type="inferred from homology"/>
<keyword evidence="5 8" id="KW-0456">Lyase</keyword>